<name>A0A8J6IZV2_9FIRM</name>
<accession>A0A8J6IZV2</accession>
<reference evidence="3" key="1">
    <citation type="submission" date="2020-08" db="EMBL/GenBank/DDBJ databases">
        <title>Genome public.</title>
        <authorList>
            <person name="Liu C."/>
            <person name="Sun Q."/>
        </authorList>
    </citation>
    <scope>NUCLEOTIDE SEQUENCE</scope>
    <source>
        <strain evidence="3">NSJ-51</strain>
    </source>
</reference>
<evidence type="ECO:0000256" key="1">
    <source>
        <dbReference type="ARBA" id="ARBA00006174"/>
    </source>
</evidence>
<evidence type="ECO:0000313" key="4">
    <source>
        <dbReference type="Proteomes" id="UP000661435"/>
    </source>
</evidence>
<comment type="similarity">
    <text evidence="1">Belongs to the PrpD family.</text>
</comment>
<protein>
    <submittedName>
        <fullName evidence="3">MmgE/PrpD family protein</fullName>
    </submittedName>
</protein>
<organism evidence="3 4">
    <name type="scientific">Lawsonibacter hominis</name>
    <dbReference type="NCBI Taxonomy" id="2763053"/>
    <lineage>
        <taxon>Bacteria</taxon>
        <taxon>Bacillati</taxon>
        <taxon>Bacillota</taxon>
        <taxon>Clostridia</taxon>
        <taxon>Eubacteriales</taxon>
        <taxon>Oscillospiraceae</taxon>
        <taxon>Lawsonibacter</taxon>
    </lineage>
</organism>
<evidence type="ECO:0000259" key="2">
    <source>
        <dbReference type="Pfam" id="PF03972"/>
    </source>
</evidence>
<proteinExistence type="inferred from homology"/>
<dbReference type="Gene3D" id="1.10.4100.10">
    <property type="entry name" value="2-methylcitrate dehydratase PrpD"/>
    <property type="match status" value="1"/>
</dbReference>
<sequence>MSNERYAPPKVTDLLCKTVVNTKFEHLSDWNVKCFKDRLLDTTGCLFGGAIVKDNQVLTDLLYRWGGAGEAPVFLHGFRTPLPNAVLLNCVTTRSNDYGSMAFKIFGETLPSHVGETLIPLNLTLADAYGVSGADFIAHNVAAEDMTARLLYSLRRRWPYDMLLVSSAAAALTSRYYGLDAAQTKAALSYAATNSTDPANAYYDYSQEFKYHNGESARCGIMSCELAKGGWSGLSDPYFGHWGLAVRNDNDELSPNYEKCIEGLGTEYFTEGCFKRFPCGIPNTGACIAAMKVRRQFEGCYKLADISRVDVDRSGNIRYNYYAAPFSSPTQINALFCRQFNVCCVLYHGDIRIEYIQSEALQSTPELLELVQKSTSGVCPLPSGQTDPFFRVRVTMKDGAVFEDAEPAIFNTSYPTQEEIIGKFRKQVQAYGKLPKAAEEKIIDLALHIETLSDMREYTSLLMG</sequence>
<dbReference type="RefSeq" id="WP_186906775.1">
    <property type="nucleotide sequence ID" value="NZ_JACOPP010000003.1"/>
</dbReference>
<dbReference type="InterPro" id="IPR042188">
    <property type="entry name" value="MmgE/PrpD_sf_2"/>
</dbReference>
<dbReference type="InterPro" id="IPR036148">
    <property type="entry name" value="MmgE/PrpD_sf"/>
</dbReference>
<dbReference type="EMBL" id="JACOPP010000003">
    <property type="protein sequence ID" value="MBC5732877.1"/>
    <property type="molecule type" value="Genomic_DNA"/>
</dbReference>
<dbReference type="SUPFAM" id="SSF103378">
    <property type="entry name" value="2-methylcitrate dehydratase PrpD"/>
    <property type="match status" value="1"/>
</dbReference>
<dbReference type="PANTHER" id="PTHR16943">
    <property type="entry name" value="2-METHYLCITRATE DEHYDRATASE-RELATED"/>
    <property type="match status" value="1"/>
</dbReference>
<keyword evidence="4" id="KW-1185">Reference proteome</keyword>
<dbReference type="AlphaFoldDB" id="A0A8J6IZV2"/>
<dbReference type="Gene3D" id="3.30.1330.120">
    <property type="entry name" value="2-methylcitrate dehydratase PrpD"/>
    <property type="match status" value="1"/>
</dbReference>
<dbReference type="PANTHER" id="PTHR16943:SF8">
    <property type="entry name" value="2-METHYLCITRATE DEHYDRATASE"/>
    <property type="match status" value="1"/>
</dbReference>
<dbReference type="Proteomes" id="UP000661435">
    <property type="component" value="Unassembled WGS sequence"/>
</dbReference>
<dbReference type="Pfam" id="PF03972">
    <property type="entry name" value="MmgE_PrpD_N"/>
    <property type="match status" value="1"/>
</dbReference>
<dbReference type="GO" id="GO:0016829">
    <property type="term" value="F:lyase activity"/>
    <property type="evidence" value="ECO:0007669"/>
    <property type="project" value="InterPro"/>
</dbReference>
<dbReference type="InterPro" id="IPR042183">
    <property type="entry name" value="MmgE/PrpD_sf_1"/>
</dbReference>
<feature type="domain" description="MmgE/PrpD N-terminal" evidence="2">
    <location>
        <begin position="15"/>
        <end position="245"/>
    </location>
</feature>
<evidence type="ECO:0000313" key="3">
    <source>
        <dbReference type="EMBL" id="MBC5732877.1"/>
    </source>
</evidence>
<gene>
    <name evidence="3" type="ORF">H8S57_03920</name>
</gene>
<comment type="caution">
    <text evidence="3">The sequence shown here is derived from an EMBL/GenBank/DDBJ whole genome shotgun (WGS) entry which is preliminary data.</text>
</comment>
<dbReference type="InterPro" id="IPR005656">
    <property type="entry name" value="MmgE_PrpD"/>
</dbReference>
<dbReference type="InterPro" id="IPR045336">
    <property type="entry name" value="MmgE_PrpD_N"/>
</dbReference>